<comment type="cofactor">
    <cofactor evidence="1 20">
        <name>[4Fe-4S] cluster</name>
        <dbReference type="ChEBI" id="CHEBI:49883"/>
    </cofactor>
</comment>
<dbReference type="GO" id="GO:0051539">
    <property type="term" value="F:4 iron, 4 sulfur cluster binding"/>
    <property type="evidence" value="ECO:0007669"/>
    <property type="project" value="UniProtKB-KW"/>
</dbReference>
<evidence type="ECO:0000256" key="12">
    <source>
        <dbReference type="ARBA" id="ARBA00022932"/>
    </source>
</evidence>
<dbReference type="GO" id="GO:0000166">
    <property type="term" value="F:nucleotide binding"/>
    <property type="evidence" value="ECO:0007669"/>
    <property type="project" value="InterPro"/>
</dbReference>
<dbReference type="InterPro" id="IPR012337">
    <property type="entry name" value="RNaseH-like_sf"/>
</dbReference>
<evidence type="ECO:0000313" key="26">
    <source>
        <dbReference type="EMBL" id="QBM86571.1"/>
    </source>
</evidence>
<dbReference type="SMART" id="SM00486">
    <property type="entry name" value="POLBc"/>
    <property type="match status" value="1"/>
</dbReference>
<gene>
    <name evidence="26" type="primary">MPUL0A12160</name>
    <name evidence="26" type="ORF">METSCH_A12160</name>
</gene>
<evidence type="ECO:0000259" key="25">
    <source>
        <dbReference type="Pfam" id="PF24055"/>
    </source>
</evidence>
<feature type="domain" description="C4-type zinc-finger of DNA polymerase delta" evidence="24">
    <location>
        <begin position="1438"/>
        <end position="1514"/>
    </location>
</feature>
<dbReference type="InterPro" id="IPR006134">
    <property type="entry name" value="DNA-dir_DNA_pol_B_multi_dom"/>
</dbReference>
<keyword evidence="27" id="KW-1185">Reference proteome</keyword>
<evidence type="ECO:0000256" key="1">
    <source>
        <dbReference type="ARBA" id="ARBA00001966"/>
    </source>
</evidence>
<dbReference type="EC" id="2.7.7.7" evidence="20"/>
<evidence type="ECO:0000259" key="24">
    <source>
        <dbReference type="Pfam" id="PF14260"/>
    </source>
</evidence>
<comment type="catalytic activity">
    <reaction evidence="18 20">
        <text>DNA(n) + a 2'-deoxyribonucleoside 5'-triphosphate = DNA(n+1) + diphosphate</text>
        <dbReference type="Rhea" id="RHEA:22508"/>
        <dbReference type="Rhea" id="RHEA-COMP:17339"/>
        <dbReference type="Rhea" id="RHEA-COMP:17340"/>
        <dbReference type="ChEBI" id="CHEBI:33019"/>
        <dbReference type="ChEBI" id="CHEBI:61560"/>
        <dbReference type="ChEBI" id="CHEBI:173112"/>
        <dbReference type="EC" id="2.7.7.7"/>
    </reaction>
</comment>
<keyword evidence="9" id="KW-0227">DNA damage</keyword>
<evidence type="ECO:0000256" key="17">
    <source>
        <dbReference type="ARBA" id="ARBA00023242"/>
    </source>
</evidence>
<dbReference type="Pfam" id="PF14260">
    <property type="entry name" value="zf-C4pol"/>
    <property type="match status" value="1"/>
</dbReference>
<keyword evidence="16" id="KW-0234">DNA repair</keyword>
<dbReference type="InterPro" id="IPR006133">
    <property type="entry name" value="DNA-dir_DNA_pol_B_exonuc"/>
</dbReference>
<dbReference type="PANTHER" id="PTHR45812:SF1">
    <property type="entry name" value="DNA POLYMERASE ZETA CATALYTIC SUBUNIT"/>
    <property type="match status" value="1"/>
</dbReference>
<evidence type="ECO:0000256" key="18">
    <source>
        <dbReference type="ARBA" id="ARBA00049244"/>
    </source>
</evidence>
<evidence type="ECO:0000256" key="10">
    <source>
        <dbReference type="ARBA" id="ARBA00022771"/>
    </source>
</evidence>
<dbReference type="PRINTS" id="PR00106">
    <property type="entry name" value="DNAPOLB"/>
</dbReference>
<reference evidence="27" key="1">
    <citation type="submission" date="2019-03" db="EMBL/GenBank/DDBJ databases">
        <title>Snf2 controls pulcherriminic acid biosynthesis and connects pigmentation and antifungal activity of the yeast Metschnikowia pulcherrima.</title>
        <authorList>
            <person name="Gore-Lloyd D."/>
            <person name="Sumann I."/>
            <person name="Brachmann A.O."/>
            <person name="Schneeberger K."/>
            <person name="Ortiz-Merino R.A."/>
            <person name="Moreno-Beltran M."/>
            <person name="Schlaefli M."/>
            <person name="Kirner P."/>
            <person name="Santos Kron A."/>
            <person name="Wolfe K.H."/>
            <person name="Piel J."/>
            <person name="Ahrens C.H."/>
            <person name="Henk D."/>
            <person name="Freimoser F.M."/>
        </authorList>
    </citation>
    <scope>NUCLEOTIDE SEQUENCE [LARGE SCALE GENOMIC DNA]</scope>
    <source>
        <strain evidence="27">APC 1.2</strain>
    </source>
</reference>
<dbReference type="InterPro" id="IPR042087">
    <property type="entry name" value="DNA_pol_B_thumb"/>
</dbReference>
<evidence type="ECO:0000256" key="2">
    <source>
        <dbReference type="ARBA" id="ARBA00004123"/>
    </source>
</evidence>
<evidence type="ECO:0000256" key="14">
    <source>
        <dbReference type="ARBA" id="ARBA00023014"/>
    </source>
</evidence>
<feature type="compositionally biased region" description="Acidic residues" evidence="21">
    <location>
        <begin position="102"/>
        <end position="112"/>
    </location>
</feature>
<organism evidence="26 27">
    <name type="scientific">Metschnikowia aff. pulcherrima</name>
    <dbReference type="NCBI Taxonomy" id="2163413"/>
    <lineage>
        <taxon>Eukaryota</taxon>
        <taxon>Fungi</taxon>
        <taxon>Dikarya</taxon>
        <taxon>Ascomycota</taxon>
        <taxon>Saccharomycotina</taxon>
        <taxon>Pichiomycetes</taxon>
        <taxon>Metschnikowiaceae</taxon>
        <taxon>Metschnikowia</taxon>
    </lineage>
</organism>
<keyword evidence="8 20" id="KW-0479">Metal-binding</keyword>
<sequence>MSNGLSIQISDLDSYQLAPLHLDQFQQAPKVPIIRIYGILRVPNLELSAYNILVHVHNFYPYLYLDCLQDNDADINDNYIERLSQHLENAIGESFQRRQAQDADESSDDEIPEPAVGPEEPRKYIASMKFCRGSPVYGYHIGYSVVLKISFYLPLYKTRLFKLLSLNTIRFEDFASESKQNVIPHVYEAHLNYLSQFLADFNLHPCGYMNLDSCFFRLPIVNHNGLRLSPLKEYLATFIQTNNVLNHSTYPRMARSLLEIDCLTENIINRRDLQQRNVHDEFTEYTRGRSSDEIFLSSLRITFDDLKFQCAVREKHDTSQLLKELYSQVFAKLGESGYCDWESRPHHEQQLTFVQRLNKPTPFFDVKLFYENNIQNKLTGRWLPTAFELVEMSLPLKHYEDVPLLNYRDDLIKWSSYEQLFELSNAETRSESINGPTAIDASESMGTDLRCTEHSSPPLTPLQRSSPRGDIPSSPPNTSPESRKPVSLSEDYVIDEENMTRPQEDLQIFMLTQHNGPAALNEAISSSGDSMLSQTSHELLRNPKNTWEFVVPSSISKKQFPLTISNHKVLDYDYPDPSYYEACDVHKVPLLFANKIIPVPYSGESSVFPCDLSQVTPLTHELAEPSTILFQGKTSHWQYSVLPPTRNEVRQWMNVEAKAEKYKRQKFRSQIEPLVTQTNDFKYSLRAKNVTRNPSGFLNMTLFGMELHANTRDGMRPDPNKDPVQFIVYHFDNSNQMHDDGRPKVAIMVCLEGIDQLILRRKFRNIATLTETNIHIFHNEKEMVEEFVHTIDRYDPDILSGYEVNSSSWGYLCERFQRCYNIDLVPRFSKVNTKGNGKFGDRWGYTHTSSIKINGRHLFNVWRFLKEELKLTSYTLENISFQLLHRTLPKILNDQLSEWYRSGSISQLLMVCNYYKHRMDLIMEIIDVQEMVLRNVEASRLLGVDFYSNYYRGSQFKVESLMMRIAKTENALLNSPSKAHVHAMRPLEVVPLIMEPESNFYKSPLVVLDFQSLYPSIMIAYNYCYSTLIGRLEGYRQDKNTVGYIQHHEIPNGLIDLLRKNGGLNISPNGMMFVAPNFRKSILSRMLQEILNMRINVKSVASAFRGDKELGKLLNSKQLALKLIANVTYGYTSATFSGRMPNSDIADAIVSTGRELMKRSIEIIEASPYNAKVTYGDTDSLFVYFPGRSREYAFKYGKILADEITKALPDPVKLKFEKVYHPSVLLAKKRYVGHCYEFEDQETPTFEAKGIETIRRDGIPAQLKMVGKSLRILFETKNLSAVKKYVVKQFFKILLNRVNASDFCFAKGVRYGTYKNEKNLPPGAVVAKKNMQRDPRSEPQYRERVPYLVMRDSTKERLRDRCVPPELYMSSYNTENPMELDFEYYITKVLIPPLERIFNLMGVNVKEWYRDMPKSTKLMVMKRNDILKISKFMRSEECVRCGCKLDGISKYVCDGCTQNELELVNDLISVGKEKEEKVNRYRDVCGTCSATNYQYAGGLFSEACVNQDCRTYYAKVKSIRECEQYMSDKAKILSELA</sequence>
<evidence type="ECO:0000256" key="15">
    <source>
        <dbReference type="ARBA" id="ARBA00023125"/>
    </source>
</evidence>
<dbReference type="CDD" id="cd05534">
    <property type="entry name" value="POLBc_zeta"/>
    <property type="match status" value="1"/>
</dbReference>
<evidence type="ECO:0000256" key="21">
    <source>
        <dbReference type="SAM" id="MobiDB-lite"/>
    </source>
</evidence>
<dbReference type="GO" id="GO:0003887">
    <property type="term" value="F:DNA-directed DNA polymerase activity"/>
    <property type="evidence" value="ECO:0007669"/>
    <property type="project" value="UniProtKB-KW"/>
</dbReference>
<dbReference type="FunFam" id="1.10.132.60:FF:000007">
    <property type="entry name" value="DNA polymerase"/>
    <property type="match status" value="1"/>
</dbReference>
<comment type="similarity">
    <text evidence="3 20">Belongs to the DNA polymerase type-B family.</text>
</comment>
<proteinExistence type="inferred from homology"/>
<feature type="compositionally biased region" description="Polar residues" evidence="21">
    <location>
        <begin position="454"/>
        <end position="466"/>
    </location>
</feature>
<dbReference type="InterPro" id="IPR056435">
    <property type="entry name" value="DPOD/Z_N"/>
</dbReference>
<dbReference type="InterPro" id="IPR030559">
    <property type="entry name" value="PolZ_Rev3"/>
</dbReference>
<dbReference type="CDD" id="cd05778">
    <property type="entry name" value="DNA_polB_zeta_exo"/>
    <property type="match status" value="1"/>
</dbReference>
<dbReference type="EMBL" id="CP034456">
    <property type="protein sequence ID" value="QBM86571.1"/>
    <property type="molecule type" value="Genomic_DNA"/>
</dbReference>
<dbReference type="GO" id="GO:0042276">
    <property type="term" value="P:error-prone translesion synthesis"/>
    <property type="evidence" value="ECO:0007669"/>
    <property type="project" value="TreeGrafter"/>
</dbReference>
<dbReference type="InterPro" id="IPR025687">
    <property type="entry name" value="Znf-C4pol"/>
</dbReference>
<dbReference type="InterPro" id="IPR017964">
    <property type="entry name" value="DNA-dir_DNA_pol_B_CS"/>
</dbReference>
<dbReference type="Gene3D" id="3.30.420.10">
    <property type="entry name" value="Ribonuclease H-like superfamily/Ribonuclease H"/>
    <property type="match status" value="1"/>
</dbReference>
<evidence type="ECO:0000256" key="13">
    <source>
        <dbReference type="ARBA" id="ARBA00023004"/>
    </source>
</evidence>
<evidence type="ECO:0000256" key="20">
    <source>
        <dbReference type="RuleBase" id="RU000442"/>
    </source>
</evidence>
<dbReference type="Pfam" id="PF00136">
    <property type="entry name" value="DNA_pol_B"/>
    <property type="match status" value="1"/>
</dbReference>
<keyword evidence="12 20" id="KW-0239">DNA-directed DNA polymerase</keyword>
<evidence type="ECO:0000256" key="3">
    <source>
        <dbReference type="ARBA" id="ARBA00005755"/>
    </source>
</evidence>
<dbReference type="STRING" id="2163413.A0A4P6XLH0"/>
<name>A0A4P6XLH0_9ASCO</name>
<keyword evidence="13 20" id="KW-0408">Iron</keyword>
<dbReference type="Gene3D" id="3.90.1600.10">
    <property type="entry name" value="Palm domain of DNA polymerase"/>
    <property type="match status" value="1"/>
</dbReference>
<evidence type="ECO:0000256" key="19">
    <source>
        <dbReference type="ARBA" id="ARBA00066055"/>
    </source>
</evidence>
<dbReference type="Gene3D" id="1.10.287.690">
    <property type="entry name" value="Helix hairpin bin"/>
    <property type="match status" value="1"/>
</dbReference>
<dbReference type="SUPFAM" id="SSF53098">
    <property type="entry name" value="Ribonuclease H-like"/>
    <property type="match status" value="1"/>
</dbReference>
<evidence type="ECO:0000259" key="23">
    <source>
        <dbReference type="Pfam" id="PF03104"/>
    </source>
</evidence>
<evidence type="ECO:0000256" key="8">
    <source>
        <dbReference type="ARBA" id="ARBA00022723"/>
    </source>
</evidence>
<dbReference type="Pfam" id="PF24055">
    <property type="entry name" value="POL3_N"/>
    <property type="match status" value="1"/>
</dbReference>
<keyword evidence="7 20" id="KW-0235">DNA replication</keyword>
<dbReference type="Pfam" id="PF03104">
    <property type="entry name" value="DNA_pol_B_exo1"/>
    <property type="match status" value="1"/>
</dbReference>
<feature type="region of interest" description="Disordered" evidence="21">
    <location>
        <begin position="98"/>
        <end position="118"/>
    </location>
</feature>
<evidence type="ECO:0000313" key="27">
    <source>
        <dbReference type="Proteomes" id="UP000292447"/>
    </source>
</evidence>
<dbReference type="GO" id="GO:0000724">
    <property type="term" value="P:double-strand break repair via homologous recombination"/>
    <property type="evidence" value="ECO:0007669"/>
    <property type="project" value="TreeGrafter"/>
</dbReference>
<feature type="domain" description="DNA-directed DNA polymerase family B multifunctional" evidence="22">
    <location>
        <begin position="948"/>
        <end position="1399"/>
    </location>
</feature>
<dbReference type="GO" id="GO:0003677">
    <property type="term" value="F:DNA binding"/>
    <property type="evidence" value="ECO:0007669"/>
    <property type="project" value="UniProtKB-KW"/>
</dbReference>
<keyword evidence="10 20" id="KW-0863">Zinc-finger</keyword>
<dbReference type="InterPro" id="IPR043502">
    <property type="entry name" value="DNA/RNA_pol_sf"/>
</dbReference>
<dbReference type="Proteomes" id="UP000292447">
    <property type="component" value="Chromosome I"/>
</dbReference>
<dbReference type="PANTHER" id="PTHR45812">
    <property type="entry name" value="DNA POLYMERASE ZETA CATALYTIC SUBUNIT"/>
    <property type="match status" value="1"/>
</dbReference>
<evidence type="ECO:0000256" key="6">
    <source>
        <dbReference type="ARBA" id="ARBA00022695"/>
    </source>
</evidence>
<dbReference type="GO" id="GO:0016035">
    <property type="term" value="C:zeta DNA polymerase complex"/>
    <property type="evidence" value="ECO:0007669"/>
    <property type="project" value="InterPro"/>
</dbReference>
<dbReference type="Gene3D" id="3.30.342.10">
    <property type="entry name" value="DNA Polymerase, chain B, domain 1"/>
    <property type="match status" value="1"/>
</dbReference>
<keyword evidence="5 20" id="KW-0808">Transferase</keyword>
<evidence type="ECO:0000256" key="5">
    <source>
        <dbReference type="ARBA" id="ARBA00022679"/>
    </source>
</evidence>
<keyword evidence="15 20" id="KW-0238">DNA-binding</keyword>
<dbReference type="GO" id="GO:0008270">
    <property type="term" value="F:zinc ion binding"/>
    <property type="evidence" value="ECO:0007669"/>
    <property type="project" value="UniProtKB-KW"/>
</dbReference>
<feature type="compositionally biased region" description="Polar residues" evidence="21">
    <location>
        <begin position="426"/>
        <end position="435"/>
    </location>
</feature>
<keyword evidence="6 20" id="KW-0548">Nucleotidyltransferase</keyword>
<evidence type="ECO:0000256" key="16">
    <source>
        <dbReference type="ARBA" id="ARBA00023204"/>
    </source>
</evidence>
<dbReference type="PROSITE" id="PS00116">
    <property type="entry name" value="DNA_POLYMERASE_B"/>
    <property type="match status" value="1"/>
</dbReference>
<evidence type="ECO:0000256" key="9">
    <source>
        <dbReference type="ARBA" id="ARBA00022763"/>
    </source>
</evidence>
<dbReference type="GO" id="GO:0005634">
    <property type="term" value="C:nucleus"/>
    <property type="evidence" value="ECO:0007669"/>
    <property type="project" value="UniProtKB-SubCell"/>
</dbReference>
<dbReference type="FunFam" id="1.10.287.690:FF:000002">
    <property type="entry name" value="DNA polymerase zeta"/>
    <property type="match status" value="1"/>
</dbReference>
<evidence type="ECO:0000259" key="22">
    <source>
        <dbReference type="Pfam" id="PF00136"/>
    </source>
</evidence>
<dbReference type="Gene3D" id="1.10.132.60">
    <property type="entry name" value="DNA polymerase family B, C-terminal domain"/>
    <property type="match status" value="1"/>
</dbReference>
<keyword evidence="14 20" id="KW-0411">Iron-sulfur</keyword>
<keyword evidence="17 20" id="KW-0539">Nucleus</keyword>
<dbReference type="GO" id="GO:0006260">
    <property type="term" value="P:DNA replication"/>
    <property type="evidence" value="ECO:0007669"/>
    <property type="project" value="UniProtKB-KW"/>
</dbReference>
<dbReference type="InterPro" id="IPR006172">
    <property type="entry name" value="DNA-dir_DNA_pol_B"/>
</dbReference>
<feature type="domain" description="DNA-directed DNA polymerase family B exonuclease" evidence="23">
    <location>
        <begin position="649"/>
        <end position="879"/>
    </location>
</feature>
<evidence type="ECO:0000256" key="7">
    <source>
        <dbReference type="ARBA" id="ARBA00022705"/>
    </source>
</evidence>
<evidence type="ECO:0000256" key="4">
    <source>
        <dbReference type="ARBA" id="ARBA00022485"/>
    </source>
</evidence>
<keyword evidence="4 20" id="KW-0004">4Fe-4S</keyword>
<comment type="subcellular location">
    <subcellularLocation>
        <location evidence="2 20">Nucleus</location>
    </subcellularLocation>
</comment>
<comment type="subunit">
    <text evidence="19">Forms DNA polymerase zeta with REV7.</text>
</comment>
<keyword evidence="11 20" id="KW-0862">Zinc</keyword>
<evidence type="ECO:0000256" key="11">
    <source>
        <dbReference type="ARBA" id="ARBA00022833"/>
    </source>
</evidence>
<accession>A0A4P6XLH0</accession>
<protein>
    <recommendedName>
        <fullName evidence="20">DNA polymerase</fullName>
        <ecNumber evidence="20">2.7.7.7</ecNumber>
    </recommendedName>
</protein>
<feature type="domain" description="DNA polymerase delta/zeta catalytic subunit N-terminal" evidence="25">
    <location>
        <begin position="59"/>
        <end position="156"/>
    </location>
</feature>
<feature type="region of interest" description="Disordered" evidence="21">
    <location>
        <begin position="426"/>
        <end position="487"/>
    </location>
</feature>
<dbReference type="SUPFAM" id="SSF56672">
    <property type="entry name" value="DNA/RNA polymerases"/>
    <property type="match status" value="1"/>
</dbReference>
<dbReference type="InterPro" id="IPR036397">
    <property type="entry name" value="RNaseH_sf"/>
</dbReference>
<dbReference type="InterPro" id="IPR023211">
    <property type="entry name" value="DNA_pol_palm_dom_sf"/>
</dbReference>